<feature type="transmembrane region" description="Helical" evidence="9">
    <location>
        <begin position="46"/>
        <end position="70"/>
    </location>
</feature>
<dbReference type="Gene3D" id="3.60.10.10">
    <property type="entry name" value="Endonuclease/exonuclease/phosphatase"/>
    <property type="match status" value="1"/>
</dbReference>
<comment type="cofactor">
    <cofactor evidence="1">
        <name>Mn(2+)</name>
        <dbReference type="ChEBI" id="CHEBI:29035"/>
    </cofactor>
</comment>
<organism evidence="11 12">
    <name type="scientific">Sodaliphilus pleomorphus</name>
    <dbReference type="NCBI Taxonomy" id="2606626"/>
    <lineage>
        <taxon>Bacteria</taxon>
        <taxon>Pseudomonadati</taxon>
        <taxon>Bacteroidota</taxon>
        <taxon>Bacteroidia</taxon>
        <taxon>Bacteroidales</taxon>
        <taxon>Muribaculaceae</taxon>
        <taxon>Sodaliphilus</taxon>
    </lineage>
</organism>
<dbReference type="PANTHER" id="PTHR15822:SF4">
    <property type="entry name" value="TYROSYL-DNA PHOSPHODIESTERASE 2"/>
    <property type="match status" value="1"/>
</dbReference>
<evidence type="ECO:0000256" key="1">
    <source>
        <dbReference type="ARBA" id="ARBA00001936"/>
    </source>
</evidence>
<evidence type="ECO:0000256" key="9">
    <source>
        <dbReference type="SAM" id="Phobius"/>
    </source>
</evidence>
<evidence type="ECO:0000256" key="5">
    <source>
        <dbReference type="ARBA" id="ARBA00022763"/>
    </source>
</evidence>
<dbReference type="AlphaFoldDB" id="A0A6L5XFB2"/>
<keyword evidence="6" id="KW-0378">Hydrolase</keyword>
<feature type="transmembrane region" description="Helical" evidence="9">
    <location>
        <begin position="12"/>
        <end position="34"/>
    </location>
</feature>
<protein>
    <submittedName>
        <fullName evidence="11">Endonuclease/exonuclease/phosphatase family protein</fullName>
    </submittedName>
</protein>
<evidence type="ECO:0000256" key="4">
    <source>
        <dbReference type="ARBA" id="ARBA00022723"/>
    </source>
</evidence>
<evidence type="ECO:0000313" key="11">
    <source>
        <dbReference type="EMBL" id="MSS18144.1"/>
    </source>
</evidence>
<keyword evidence="9" id="KW-1133">Transmembrane helix</keyword>
<evidence type="ECO:0000256" key="6">
    <source>
        <dbReference type="ARBA" id="ARBA00022801"/>
    </source>
</evidence>
<evidence type="ECO:0000259" key="10">
    <source>
        <dbReference type="Pfam" id="PF03372"/>
    </source>
</evidence>
<comment type="caution">
    <text evidence="11">The sequence shown here is derived from an EMBL/GenBank/DDBJ whole genome shotgun (WGS) entry which is preliminary data.</text>
</comment>
<dbReference type="GO" id="GO:0046872">
    <property type="term" value="F:metal ion binding"/>
    <property type="evidence" value="ECO:0007669"/>
    <property type="project" value="UniProtKB-KW"/>
</dbReference>
<evidence type="ECO:0000256" key="2">
    <source>
        <dbReference type="ARBA" id="ARBA00001946"/>
    </source>
</evidence>
<dbReference type="Proteomes" id="UP000483362">
    <property type="component" value="Unassembled WGS sequence"/>
</dbReference>
<dbReference type="CDD" id="cd09084">
    <property type="entry name" value="EEP-2"/>
    <property type="match status" value="1"/>
</dbReference>
<keyword evidence="7" id="KW-0460">Magnesium</keyword>
<dbReference type="EMBL" id="VULT01000016">
    <property type="protein sequence ID" value="MSS18144.1"/>
    <property type="molecule type" value="Genomic_DNA"/>
</dbReference>
<evidence type="ECO:0000256" key="8">
    <source>
        <dbReference type="ARBA" id="ARBA00023204"/>
    </source>
</evidence>
<keyword evidence="5" id="KW-0227">DNA damage</keyword>
<dbReference type="GO" id="GO:0006281">
    <property type="term" value="P:DNA repair"/>
    <property type="evidence" value="ECO:0007669"/>
    <property type="project" value="UniProtKB-KW"/>
</dbReference>
<comment type="cofactor">
    <cofactor evidence="2">
        <name>Mg(2+)</name>
        <dbReference type="ChEBI" id="CHEBI:18420"/>
    </cofactor>
</comment>
<keyword evidence="4" id="KW-0479">Metal-binding</keyword>
<feature type="transmembrane region" description="Helical" evidence="9">
    <location>
        <begin position="77"/>
        <end position="98"/>
    </location>
</feature>
<keyword evidence="11" id="KW-0255">Endonuclease</keyword>
<dbReference type="RefSeq" id="WP_154327085.1">
    <property type="nucleotide sequence ID" value="NZ_CP045696.1"/>
</dbReference>
<evidence type="ECO:0000313" key="12">
    <source>
        <dbReference type="Proteomes" id="UP000483362"/>
    </source>
</evidence>
<proteinExistence type="predicted"/>
<accession>A0A6L5XFB2</accession>
<keyword evidence="9" id="KW-0472">Membrane</keyword>
<sequence length="389" mass="44409">MHINRKSYRIKHLAIGIGIVMTFMLAVLLVFAAYGGHIDPERGTVFALATLAFPFVFIVSLMAALLWIIVGQWRVSLLLFLAMGLSWPTVRVISPFNISTHKPTAKQDSTMFKVLTFNVMNFNVMKVGDDSVGNKQGQATVNYILNQDADVVLLQEASLNADYNDLKLMKPYMKEIKKKYPYRDHGYHDQIIWSKHPYTKVEDPAVKEGFAAPDDPVNSYHFYARAFDVLVPGHTVRIFNIHLNSIGLSLDDRKAFVEMTDFKTEGSRERLKRVRYTLIGKLGLAFRKHAQQARIIREVIDQSDENVIVCGDFNDTPQSFAYRTVRGSDMHDAWMECGFGPTYTFHGSRLYFKIDQVLYRGDMIATSCHRDRAGSSDHYPLVTTFVWKN</sequence>
<reference evidence="11 12" key="1">
    <citation type="submission" date="2019-08" db="EMBL/GenBank/DDBJ databases">
        <title>In-depth cultivation of the pig gut microbiome towards novel bacterial diversity and tailored functional studies.</title>
        <authorList>
            <person name="Wylensek D."/>
            <person name="Hitch T.C.A."/>
            <person name="Clavel T."/>
        </authorList>
    </citation>
    <scope>NUCLEOTIDE SEQUENCE [LARGE SCALE GENOMIC DNA]</scope>
    <source>
        <strain evidence="11 12">Oil-RF-744-WCA-WT-10</strain>
    </source>
</reference>
<dbReference type="InterPro" id="IPR005135">
    <property type="entry name" value="Endo/exonuclease/phosphatase"/>
</dbReference>
<dbReference type="SUPFAM" id="SSF56219">
    <property type="entry name" value="DNase I-like"/>
    <property type="match status" value="1"/>
</dbReference>
<dbReference type="PANTHER" id="PTHR15822">
    <property type="entry name" value="TRAF AND TNF RECEPTOR-ASSOCIATED PROTEIN"/>
    <property type="match status" value="1"/>
</dbReference>
<dbReference type="GO" id="GO:0004519">
    <property type="term" value="F:endonuclease activity"/>
    <property type="evidence" value="ECO:0007669"/>
    <property type="project" value="UniProtKB-KW"/>
</dbReference>
<keyword evidence="8" id="KW-0234">DNA repair</keyword>
<gene>
    <name evidence="11" type="ORF">FYJ29_10300</name>
</gene>
<keyword evidence="12" id="KW-1185">Reference proteome</keyword>
<keyword evidence="9" id="KW-0812">Transmembrane</keyword>
<name>A0A6L5XFB2_9BACT</name>
<evidence type="ECO:0000256" key="7">
    <source>
        <dbReference type="ARBA" id="ARBA00022842"/>
    </source>
</evidence>
<dbReference type="InterPro" id="IPR036691">
    <property type="entry name" value="Endo/exonu/phosph_ase_sf"/>
</dbReference>
<dbReference type="Pfam" id="PF03372">
    <property type="entry name" value="Exo_endo_phos"/>
    <property type="match status" value="1"/>
</dbReference>
<dbReference type="GO" id="GO:0004527">
    <property type="term" value="F:exonuclease activity"/>
    <property type="evidence" value="ECO:0007669"/>
    <property type="project" value="UniProtKB-KW"/>
</dbReference>
<feature type="domain" description="Endonuclease/exonuclease/phosphatase" evidence="10">
    <location>
        <begin position="115"/>
        <end position="378"/>
    </location>
</feature>
<dbReference type="InterPro" id="IPR051547">
    <property type="entry name" value="TDP2-like"/>
</dbReference>
<evidence type="ECO:0000256" key="3">
    <source>
        <dbReference type="ARBA" id="ARBA00022722"/>
    </source>
</evidence>
<keyword evidence="11" id="KW-0269">Exonuclease</keyword>
<keyword evidence="3" id="KW-0540">Nuclease</keyword>